<dbReference type="CDD" id="cd20235">
    <property type="entry name" value="PFM_spherulin-2a-like"/>
    <property type="match status" value="1"/>
</dbReference>
<dbReference type="AlphaFoldDB" id="A0A6B3NVV8"/>
<evidence type="ECO:0000313" key="2">
    <source>
        <dbReference type="EMBL" id="NER65201.1"/>
    </source>
</evidence>
<dbReference type="Proteomes" id="UP000480410">
    <property type="component" value="Unassembled WGS sequence"/>
</dbReference>
<evidence type="ECO:0000313" key="4">
    <source>
        <dbReference type="Proteomes" id="UP000482634"/>
    </source>
</evidence>
<accession>A0A6M0CYP7</accession>
<sequence>MAISISITAGPSEGASTVTASGQEQHIITDAERSTFNIQDASLKRAVSAYMGKSPNDAYVCSPTPWGDLYKSYNWPEVKTRFAVQSATIIGDNTVPIMLNTNTFKNNSSVAAEFNCGVTQKVSLTSESNWSDTSTVGIGQSISYSIGFLGTGVSGSTSLNYTQAWQKGGSQSETLELGSSAGVNTTLQPGQAVKATLSASKGKLKVKVVYQITLSGDTAVNYNPTYQGHHFYGLDIVQTMNAGGLQTVITTTETVEIEYYTDVQIVLEDLQSGQKLDTFKLDVKRAVAA</sequence>
<dbReference type="RefSeq" id="WP_163947050.1">
    <property type="nucleotide sequence ID" value="NZ_JAAHBU010000236.1"/>
</dbReference>
<keyword evidence="4" id="KW-1185">Reference proteome</keyword>
<gene>
    <name evidence="1" type="ORF">G3435_15500</name>
    <name evidence="2" type="ORF">G3436_16665</name>
</gene>
<comment type="caution">
    <text evidence="2">The sequence shown here is derived from an EMBL/GenBank/DDBJ whole genome shotgun (WGS) entry which is preliminary data.</text>
</comment>
<dbReference type="SUPFAM" id="SSF56973">
    <property type="entry name" value="Aerolisin/ETX pore-forming domain"/>
    <property type="match status" value="1"/>
</dbReference>
<name>A0A6B3NVV8_9PSED</name>
<organism evidence="2 4">
    <name type="scientific">Pseudomonas brassicae</name>
    <dbReference type="NCBI Taxonomy" id="2708063"/>
    <lineage>
        <taxon>Bacteria</taxon>
        <taxon>Pseudomonadati</taxon>
        <taxon>Pseudomonadota</taxon>
        <taxon>Gammaproteobacteria</taxon>
        <taxon>Pseudomonadales</taxon>
        <taxon>Pseudomonadaceae</taxon>
        <taxon>Pseudomonas</taxon>
    </lineage>
</organism>
<proteinExistence type="predicted"/>
<evidence type="ECO:0000313" key="1">
    <source>
        <dbReference type="EMBL" id="NER60994.1"/>
    </source>
</evidence>
<dbReference type="Proteomes" id="UP000482634">
    <property type="component" value="Unassembled WGS sequence"/>
</dbReference>
<accession>A0A6B3NVV8</accession>
<dbReference type="EMBL" id="JAAHBV010000332">
    <property type="protein sequence ID" value="NER60994.1"/>
    <property type="molecule type" value="Genomic_DNA"/>
</dbReference>
<reference evidence="3 4" key="1">
    <citation type="submission" date="2020-02" db="EMBL/GenBank/DDBJ databases">
        <title>Broccoli isolated Pseudomonas sp.</title>
        <authorList>
            <person name="Fujikawa T."/>
            <person name="Sawada H."/>
        </authorList>
    </citation>
    <scope>NUCLEOTIDE SEQUENCE [LARGE SCALE GENOMIC DNA]</scope>
    <source>
        <strain evidence="2 4">MAFF212427</strain>
        <strain evidence="1 3">MAFF212428</strain>
    </source>
</reference>
<evidence type="ECO:0000313" key="3">
    <source>
        <dbReference type="Proteomes" id="UP000480410"/>
    </source>
</evidence>
<protein>
    <submittedName>
        <fullName evidence="2">Follicular epithelium yolk protein subunit</fullName>
    </submittedName>
</protein>
<dbReference type="EMBL" id="JAAHBU010000236">
    <property type="protein sequence ID" value="NER65201.1"/>
    <property type="molecule type" value="Genomic_DNA"/>
</dbReference>
<dbReference type="Gene3D" id="2.170.15.10">
    <property type="entry name" value="Proaerolysin, chain A, domain 3"/>
    <property type="match status" value="1"/>
</dbReference>